<evidence type="ECO:0000313" key="3">
    <source>
        <dbReference type="Proteomes" id="UP001179952"/>
    </source>
</evidence>
<dbReference type="Pfam" id="PF02519">
    <property type="entry name" value="Auxin_inducible"/>
    <property type="match status" value="1"/>
</dbReference>
<reference evidence="2" key="2">
    <citation type="submission" date="2023-06" db="EMBL/GenBank/DDBJ databases">
        <authorList>
            <person name="Ma L."/>
            <person name="Liu K.-W."/>
            <person name="Li Z."/>
            <person name="Hsiao Y.-Y."/>
            <person name="Qi Y."/>
            <person name="Fu T."/>
            <person name="Tang G."/>
            <person name="Zhang D."/>
            <person name="Sun W.-H."/>
            <person name="Liu D.-K."/>
            <person name="Li Y."/>
            <person name="Chen G.-Z."/>
            <person name="Liu X.-D."/>
            <person name="Liao X.-Y."/>
            <person name="Jiang Y.-T."/>
            <person name="Yu X."/>
            <person name="Hao Y."/>
            <person name="Huang J."/>
            <person name="Zhao X.-W."/>
            <person name="Ke S."/>
            <person name="Chen Y.-Y."/>
            <person name="Wu W.-L."/>
            <person name="Hsu J.-L."/>
            <person name="Lin Y.-F."/>
            <person name="Huang M.-D."/>
            <person name="Li C.-Y."/>
            <person name="Huang L."/>
            <person name="Wang Z.-W."/>
            <person name="Zhao X."/>
            <person name="Zhong W.-Y."/>
            <person name="Peng D.-H."/>
            <person name="Ahmad S."/>
            <person name="Lan S."/>
            <person name="Zhang J.-S."/>
            <person name="Tsai W.-C."/>
            <person name="Van De Peer Y."/>
            <person name="Liu Z.-J."/>
        </authorList>
    </citation>
    <scope>NUCLEOTIDE SEQUENCE</scope>
    <source>
        <strain evidence="2">SCP</strain>
        <tissue evidence="2">Leaves</tissue>
    </source>
</reference>
<proteinExistence type="inferred from homology"/>
<organism evidence="2 3">
    <name type="scientific">Acorus gramineus</name>
    <name type="common">Dwarf sweet flag</name>
    <dbReference type="NCBI Taxonomy" id="55184"/>
    <lineage>
        <taxon>Eukaryota</taxon>
        <taxon>Viridiplantae</taxon>
        <taxon>Streptophyta</taxon>
        <taxon>Embryophyta</taxon>
        <taxon>Tracheophyta</taxon>
        <taxon>Spermatophyta</taxon>
        <taxon>Magnoliopsida</taxon>
        <taxon>Liliopsida</taxon>
        <taxon>Acoraceae</taxon>
        <taxon>Acorus</taxon>
    </lineage>
</organism>
<reference evidence="2" key="1">
    <citation type="journal article" date="2023" name="Nat. Commun.">
        <title>Diploid and tetraploid genomes of Acorus and the evolution of monocots.</title>
        <authorList>
            <person name="Ma L."/>
            <person name="Liu K.W."/>
            <person name="Li Z."/>
            <person name="Hsiao Y.Y."/>
            <person name="Qi Y."/>
            <person name="Fu T."/>
            <person name="Tang G.D."/>
            <person name="Zhang D."/>
            <person name="Sun W.H."/>
            <person name="Liu D.K."/>
            <person name="Li Y."/>
            <person name="Chen G.Z."/>
            <person name="Liu X.D."/>
            <person name="Liao X.Y."/>
            <person name="Jiang Y.T."/>
            <person name="Yu X."/>
            <person name="Hao Y."/>
            <person name="Huang J."/>
            <person name="Zhao X.W."/>
            <person name="Ke S."/>
            <person name="Chen Y.Y."/>
            <person name="Wu W.L."/>
            <person name="Hsu J.L."/>
            <person name="Lin Y.F."/>
            <person name="Huang M.D."/>
            <person name="Li C.Y."/>
            <person name="Huang L."/>
            <person name="Wang Z.W."/>
            <person name="Zhao X."/>
            <person name="Zhong W.Y."/>
            <person name="Peng D.H."/>
            <person name="Ahmad S."/>
            <person name="Lan S."/>
            <person name="Zhang J.S."/>
            <person name="Tsai W.C."/>
            <person name="Van de Peer Y."/>
            <person name="Liu Z.J."/>
        </authorList>
    </citation>
    <scope>NUCLEOTIDE SEQUENCE</scope>
    <source>
        <strain evidence="2">SCP</strain>
    </source>
</reference>
<dbReference type="PANTHER" id="PTHR31374">
    <property type="entry name" value="AUXIN-INDUCED PROTEIN-LIKE-RELATED"/>
    <property type="match status" value="1"/>
</dbReference>
<dbReference type="EMBL" id="JAUJYN010000002">
    <property type="protein sequence ID" value="KAK1278406.1"/>
    <property type="molecule type" value="Genomic_DNA"/>
</dbReference>
<evidence type="ECO:0000313" key="2">
    <source>
        <dbReference type="EMBL" id="KAK1278406.1"/>
    </source>
</evidence>
<name>A0AAV9BQ23_ACOGR</name>
<protein>
    <submittedName>
        <fullName evidence="2">Uncharacterized protein</fullName>
    </submittedName>
</protein>
<dbReference type="InterPro" id="IPR003676">
    <property type="entry name" value="SAUR_fam"/>
</dbReference>
<comment type="similarity">
    <text evidence="1">Belongs to the ARG7 family.</text>
</comment>
<sequence length="114" mass="13323">MSLSYVNFSLSSREVYHTNMGKEEKEELLKDVHYDEGEGEGFNIPKGYVPMLVGRERRRERFAVRVEIFNHPCMAELLDMAAQEFGYEQMGILTIPCDVEYFLHVVGSNWIIRE</sequence>
<keyword evidence="3" id="KW-1185">Reference proteome</keyword>
<gene>
    <name evidence="2" type="ORF">QJS04_geneDACA023070</name>
</gene>
<dbReference type="GO" id="GO:0009733">
    <property type="term" value="P:response to auxin"/>
    <property type="evidence" value="ECO:0007669"/>
    <property type="project" value="InterPro"/>
</dbReference>
<dbReference type="Proteomes" id="UP001179952">
    <property type="component" value="Unassembled WGS sequence"/>
</dbReference>
<comment type="caution">
    <text evidence="2">The sequence shown here is derived from an EMBL/GenBank/DDBJ whole genome shotgun (WGS) entry which is preliminary data.</text>
</comment>
<dbReference type="AlphaFoldDB" id="A0AAV9BQ23"/>
<accession>A0AAV9BQ23</accession>
<evidence type="ECO:0000256" key="1">
    <source>
        <dbReference type="ARBA" id="ARBA00006974"/>
    </source>
</evidence>
<dbReference type="PANTHER" id="PTHR31374:SF198">
    <property type="entry name" value="AUXIN-RESPONSIVE PROTEIN SAUR72"/>
    <property type="match status" value="1"/>
</dbReference>